<keyword evidence="1 4" id="KW-0963">Cytoplasm</keyword>
<dbReference type="PANTHER" id="PTHR30098:SF2">
    <property type="entry name" value="LEUCYL_PHENYLALANYL-TRNA--PROTEIN TRANSFERASE"/>
    <property type="match status" value="1"/>
</dbReference>
<proteinExistence type="inferred from homology"/>
<comment type="catalytic activity">
    <reaction evidence="4">
        <text>N-terminal L-arginyl-[protein] + L-leucyl-tRNA(Leu) = N-terminal L-leucyl-L-arginyl-[protein] + tRNA(Leu) + H(+)</text>
        <dbReference type="Rhea" id="RHEA:50416"/>
        <dbReference type="Rhea" id="RHEA-COMP:9613"/>
        <dbReference type="Rhea" id="RHEA-COMP:9622"/>
        <dbReference type="Rhea" id="RHEA-COMP:12672"/>
        <dbReference type="Rhea" id="RHEA-COMP:12673"/>
        <dbReference type="ChEBI" id="CHEBI:15378"/>
        <dbReference type="ChEBI" id="CHEBI:64719"/>
        <dbReference type="ChEBI" id="CHEBI:78442"/>
        <dbReference type="ChEBI" id="CHEBI:78494"/>
        <dbReference type="ChEBI" id="CHEBI:133044"/>
        <dbReference type="EC" id="2.3.2.6"/>
    </reaction>
</comment>
<keyword evidence="3 4" id="KW-0012">Acyltransferase</keyword>
<dbReference type="HAMAP" id="MF_00688">
    <property type="entry name" value="Leu_Phe_trans"/>
    <property type="match status" value="1"/>
</dbReference>
<dbReference type="GO" id="GO:0005737">
    <property type="term" value="C:cytoplasm"/>
    <property type="evidence" value="ECO:0007669"/>
    <property type="project" value="UniProtKB-SubCell"/>
</dbReference>
<dbReference type="EC" id="2.3.2.6" evidence="4"/>
<gene>
    <name evidence="4" type="primary">aat</name>
    <name evidence="5" type="ORF">FE263_02110</name>
</gene>
<dbReference type="GO" id="GO:0030163">
    <property type="term" value="P:protein catabolic process"/>
    <property type="evidence" value="ECO:0007669"/>
    <property type="project" value="UniProtKB-UniRule"/>
</dbReference>
<evidence type="ECO:0000313" key="5">
    <source>
        <dbReference type="EMBL" id="TLU74032.1"/>
    </source>
</evidence>
<reference evidence="5 6" key="1">
    <citation type="submission" date="2019-05" db="EMBL/GenBank/DDBJ databases">
        <authorList>
            <person name="Pankratov T."/>
            <person name="Grouzdev D."/>
        </authorList>
    </citation>
    <scope>NUCLEOTIDE SEQUENCE [LARGE SCALE GENOMIC DNA]</scope>
    <source>
        <strain evidence="5 6">KEBCLARHB70R</strain>
    </source>
</reference>
<sequence length="227" mass="25357">MFRRRVEVTPDLLLRRYRDGLFPMAETRDATELFWLDPEPRGILPLDGFHLPRRLRRTALSGSFEVTADRAFEAVIDGCAAPAPGREESWINPQIRALFLAVHRLGSAHSIECWQDGELCGGLYGISIGGAFFGESMFSRRRDASKVALVFLLARLRLGGYRLLDTQFITGHLAQFGAIEVPRVRYRAMLADAVATVARWQQEPDALLDAVRKLAPGPERSPDATHG</sequence>
<dbReference type="InterPro" id="IPR004616">
    <property type="entry name" value="Leu/Phe-tRNA_Trfase"/>
</dbReference>
<keyword evidence="2 4" id="KW-0808">Transferase</keyword>
<comment type="similarity">
    <text evidence="4">Belongs to the L/F-transferase family.</text>
</comment>
<evidence type="ECO:0000256" key="1">
    <source>
        <dbReference type="ARBA" id="ARBA00022490"/>
    </source>
</evidence>
<dbReference type="Proteomes" id="UP000305654">
    <property type="component" value="Unassembled WGS sequence"/>
</dbReference>
<dbReference type="SUPFAM" id="SSF55729">
    <property type="entry name" value="Acyl-CoA N-acyltransferases (Nat)"/>
    <property type="match status" value="1"/>
</dbReference>
<dbReference type="RefSeq" id="WP_138324285.1">
    <property type="nucleotide sequence ID" value="NZ_VCDI01000001.1"/>
</dbReference>
<dbReference type="EMBL" id="VCDI01000001">
    <property type="protein sequence ID" value="TLU74032.1"/>
    <property type="molecule type" value="Genomic_DNA"/>
</dbReference>
<accession>A0A5R9J8X9</accession>
<dbReference type="InterPro" id="IPR016181">
    <property type="entry name" value="Acyl_CoA_acyltransferase"/>
</dbReference>
<dbReference type="PANTHER" id="PTHR30098">
    <property type="entry name" value="LEUCYL/PHENYLALANYL-TRNA--PROTEIN TRANSFERASE"/>
    <property type="match status" value="1"/>
</dbReference>
<dbReference type="AlphaFoldDB" id="A0A5R9J8X9"/>
<evidence type="ECO:0000313" key="6">
    <source>
        <dbReference type="Proteomes" id="UP000305654"/>
    </source>
</evidence>
<dbReference type="GO" id="GO:0008914">
    <property type="term" value="F:leucyl-tRNA--protein transferase activity"/>
    <property type="evidence" value="ECO:0007669"/>
    <property type="project" value="UniProtKB-UniRule"/>
</dbReference>
<dbReference type="OrthoDB" id="9790282at2"/>
<keyword evidence="6" id="KW-1185">Reference proteome</keyword>
<comment type="catalytic activity">
    <reaction evidence="4">
        <text>N-terminal L-lysyl-[protein] + L-leucyl-tRNA(Leu) = N-terminal L-leucyl-L-lysyl-[protein] + tRNA(Leu) + H(+)</text>
        <dbReference type="Rhea" id="RHEA:12340"/>
        <dbReference type="Rhea" id="RHEA-COMP:9613"/>
        <dbReference type="Rhea" id="RHEA-COMP:9622"/>
        <dbReference type="Rhea" id="RHEA-COMP:12670"/>
        <dbReference type="Rhea" id="RHEA-COMP:12671"/>
        <dbReference type="ChEBI" id="CHEBI:15378"/>
        <dbReference type="ChEBI" id="CHEBI:65249"/>
        <dbReference type="ChEBI" id="CHEBI:78442"/>
        <dbReference type="ChEBI" id="CHEBI:78494"/>
        <dbReference type="ChEBI" id="CHEBI:133043"/>
        <dbReference type="EC" id="2.3.2.6"/>
    </reaction>
</comment>
<protein>
    <recommendedName>
        <fullName evidence="4">Leucyl/phenylalanyl-tRNA--protein transferase</fullName>
        <ecNumber evidence="4">2.3.2.6</ecNumber>
    </recommendedName>
    <alternativeName>
        <fullName evidence="4">L/F-transferase</fullName>
    </alternativeName>
    <alternativeName>
        <fullName evidence="4">Leucyltransferase</fullName>
    </alternativeName>
    <alternativeName>
        <fullName evidence="4">Phenyalanyltransferase</fullName>
    </alternativeName>
</protein>
<comment type="catalytic activity">
    <reaction evidence="4">
        <text>L-phenylalanyl-tRNA(Phe) + an N-terminal L-alpha-aminoacyl-[protein] = an N-terminal L-phenylalanyl-L-alpha-aminoacyl-[protein] + tRNA(Phe)</text>
        <dbReference type="Rhea" id="RHEA:43632"/>
        <dbReference type="Rhea" id="RHEA-COMP:9668"/>
        <dbReference type="Rhea" id="RHEA-COMP:9699"/>
        <dbReference type="Rhea" id="RHEA-COMP:10636"/>
        <dbReference type="Rhea" id="RHEA-COMP:10637"/>
        <dbReference type="ChEBI" id="CHEBI:78442"/>
        <dbReference type="ChEBI" id="CHEBI:78531"/>
        <dbReference type="ChEBI" id="CHEBI:78597"/>
        <dbReference type="ChEBI" id="CHEBI:83561"/>
        <dbReference type="EC" id="2.3.2.6"/>
    </reaction>
</comment>
<dbReference type="InterPro" id="IPR042203">
    <property type="entry name" value="Leu/Phe-tRNA_Trfase_C"/>
</dbReference>
<comment type="caution">
    <text evidence="5">The sequence shown here is derived from an EMBL/GenBank/DDBJ whole genome shotgun (WGS) entry which is preliminary data.</text>
</comment>
<dbReference type="Gene3D" id="3.40.630.70">
    <property type="entry name" value="Leucyl/phenylalanyl-tRNA-protein transferase, C-terminal domain"/>
    <property type="match status" value="1"/>
</dbReference>
<comment type="subcellular location">
    <subcellularLocation>
        <location evidence="4">Cytoplasm</location>
    </subcellularLocation>
</comment>
<evidence type="ECO:0000256" key="3">
    <source>
        <dbReference type="ARBA" id="ARBA00023315"/>
    </source>
</evidence>
<name>A0A5R9J8X9_9PROT</name>
<dbReference type="Pfam" id="PF03588">
    <property type="entry name" value="Leu_Phe_trans"/>
    <property type="match status" value="1"/>
</dbReference>
<comment type="function">
    <text evidence="4">Functions in the N-end rule pathway of protein degradation where it conjugates Leu, Phe and, less efficiently, Met from aminoacyl-tRNAs to the N-termini of proteins containing an N-terminal arginine or lysine.</text>
</comment>
<evidence type="ECO:0000256" key="4">
    <source>
        <dbReference type="HAMAP-Rule" id="MF_00688"/>
    </source>
</evidence>
<organism evidence="5 6">
    <name type="scientific">Lichenicoccus roseus</name>
    <dbReference type="NCBI Taxonomy" id="2683649"/>
    <lineage>
        <taxon>Bacteria</taxon>
        <taxon>Pseudomonadati</taxon>
        <taxon>Pseudomonadota</taxon>
        <taxon>Alphaproteobacteria</taxon>
        <taxon>Acetobacterales</taxon>
        <taxon>Acetobacteraceae</taxon>
        <taxon>Lichenicoccus</taxon>
    </lineage>
</organism>
<evidence type="ECO:0000256" key="2">
    <source>
        <dbReference type="ARBA" id="ARBA00022679"/>
    </source>
</evidence>
<dbReference type="NCBIfam" id="TIGR00667">
    <property type="entry name" value="aat"/>
    <property type="match status" value="1"/>
</dbReference>